<feature type="active site" description="Proton donor/acceptor" evidence="10">
    <location>
        <position position="268"/>
    </location>
</feature>
<evidence type="ECO:0000256" key="6">
    <source>
        <dbReference type="ARBA" id="ARBA00023277"/>
    </source>
</evidence>
<dbReference type="GO" id="GO:0046872">
    <property type="term" value="F:metal ion binding"/>
    <property type="evidence" value="ECO:0007669"/>
    <property type="project" value="UniProtKB-KW"/>
</dbReference>
<feature type="binding site" evidence="12">
    <location>
        <position position="123"/>
    </location>
    <ligand>
        <name>Zn(2+)</name>
        <dbReference type="ChEBI" id="CHEBI:29105"/>
    </ligand>
</feature>
<feature type="binding site" evidence="11">
    <location>
        <position position="245"/>
    </location>
    <ligand>
        <name>substrate</name>
    </ligand>
</feature>
<dbReference type="PIRSF" id="PIRSF038994">
    <property type="entry name" value="NagA"/>
    <property type="match status" value="1"/>
</dbReference>
<protein>
    <recommendedName>
        <fullName evidence="3">N-acetylglucosamine-6-phosphate deacetylase</fullName>
        <ecNumber evidence="2">3.5.1.25</ecNumber>
    </recommendedName>
</protein>
<evidence type="ECO:0000259" key="13">
    <source>
        <dbReference type="Pfam" id="PF01979"/>
    </source>
</evidence>
<comment type="cofactor">
    <cofactor evidence="12">
        <name>a divalent metal cation</name>
        <dbReference type="ChEBI" id="CHEBI:60240"/>
    </cofactor>
    <text evidence="12">Binds 1 divalent metal cation per subunit.</text>
</comment>
<dbReference type="SUPFAM" id="SSF51338">
    <property type="entry name" value="Composite domain of metallo-dependent hydrolases"/>
    <property type="match status" value="1"/>
</dbReference>
<evidence type="ECO:0000256" key="5">
    <source>
        <dbReference type="ARBA" id="ARBA00022801"/>
    </source>
</evidence>
<dbReference type="GO" id="GO:0006046">
    <property type="term" value="P:N-acetylglucosamine catabolic process"/>
    <property type="evidence" value="ECO:0007669"/>
    <property type="project" value="TreeGrafter"/>
</dbReference>
<proteinExistence type="inferred from homology"/>
<dbReference type="PANTHER" id="PTHR11113:SF14">
    <property type="entry name" value="N-ACETYLGLUCOSAMINE-6-PHOSPHATE DEACETYLASE"/>
    <property type="match status" value="1"/>
</dbReference>
<dbReference type="CDD" id="cd00854">
    <property type="entry name" value="NagA"/>
    <property type="match status" value="1"/>
</dbReference>
<dbReference type="GO" id="GO:0008448">
    <property type="term" value="F:N-acetylglucosamine-6-phosphate deacetylase activity"/>
    <property type="evidence" value="ECO:0007669"/>
    <property type="project" value="UniProtKB-EC"/>
</dbReference>
<keyword evidence="6 9" id="KW-0119">Carbohydrate metabolism</keyword>
<organism evidence="14 15">
    <name type="scientific">Nocardia terpenica</name>
    <dbReference type="NCBI Taxonomy" id="455432"/>
    <lineage>
        <taxon>Bacteria</taxon>
        <taxon>Bacillati</taxon>
        <taxon>Actinomycetota</taxon>
        <taxon>Actinomycetes</taxon>
        <taxon>Mycobacteriales</taxon>
        <taxon>Nocardiaceae</taxon>
        <taxon>Nocardia</taxon>
    </lineage>
</organism>
<evidence type="ECO:0000256" key="9">
    <source>
        <dbReference type="PIRNR" id="PIRNR038994"/>
    </source>
</evidence>
<dbReference type="EMBL" id="LWGR01000007">
    <property type="protein sequence ID" value="KZM73506.1"/>
    <property type="molecule type" value="Genomic_DNA"/>
</dbReference>
<feature type="binding site" evidence="11">
    <location>
        <begin position="302"/>
        <end position="304"/>
    </location>
    <ligand>
        <name>substrate</name>
    </ligand>
</feature>
<evidence type="ECO:0000256" key="12">
    <source>
        <dbReference type="PIRSR" id="PIRSR038994-3"/>
    </source>
</evidence>
<comment type="catalytic activity">
    <reaction evidence="7">
        <text>N-acetyl-D-glucosamine 6-phosphate + H2O = D-glucosamine 6-phosphate + acetate</text>
        <dbReference type="Rhea" id="RHEA:22936"/>
        <dbReference type="ChEBI" id="CHEBI:15377"/>
        <dbReference type="ChEBI" id="CHEBI:30089"/>
        <dbReference type="ChEBI" id="CHEBI:57513"/>
        <dbReference type="ChEBI" id="CHEBI:58725"/>
        <dbReference type="EC" id="3.5.1.25"/>
    </reaction>
</comment>
<gene>
    <name evidence="14" type="ORF">AWN90_33320</name>
</gene>
<feature type="binding site" evidence="12">
    <location>
        <position position="210"/>
    </location>
    <ligand>
        <name>Zn(2+)</name>
        <dbReference type="ChEBI" id="CHEBI:29105"/>
    </ligand>
</feature>
<feature type="domain" description="Amidohydrolase-related" evidence="13">
    <location>
        <begin position="48"/>
        <end position="376"/>
    </location>
</feature>
<accession>A0A164MMZ2</accession>
<dbReference type="STRING" id="455432.AWN90_33320"/>
<feature type="binding site" evidence="11">
    <location>
        <begin position="213"/>
        <end position="214"/>
    </location>
    <ligand>
        <name>substrate</name>
    </ligand>
</feature>
<dbReference type="EC" id="3.5.1.25" evidence="2"/>
<dbReference type="Proteomes" id="UP000076512">
    <property type="component" value="Unassembled WGS sequence"/>
</dbReference>
<sequence>MTLIGAGTVVLDGRIARPGWLELSGGRILACGTGIAPRRPDIELPEHIVVPGFVDMHVHGGGGGSYSDATAADIADATEFHRRHGTTSTMASVVTTAPDELLRTVAVLADEVEAGTLAGIHLEGPWLSPARRGAHAPELLREPDLAEIEAVLAAGRGTVRMVTLAPELPGAMRAIERLVAANVVVAMGHTDAGYEQARAAIDAGATVGTHVFNAMRPLHHREPGPIVALLEDPRVTVELIGDGVHIHPALHRHLVHTVGADRIALVTDAMAAAGTPDGHYRLGPVDVTVCCGVAHVSGTSTIAGSTATMAQLFRAAVDSAGPDPDAALLAAVRMTATTPARAIGLPDVGTLRPGLRADLVVLNRNYEPTAVMHRGRFPDNAPLPSPTA</sequence>
<reference evidence="14 15" key="1">
    <citation type="submission" date="2016-04" db="EMBL/GenBank/DDBJ databases">
        <authorList>
            <person name="Evans L.H."/>
            <person name="Alamgir A."/>
            <person name="Owens N."/>
            <person name="Weber N.D."/>
            <person name="Virtaneva K."/>
            <person name="Barbian K."/>
            <person name="Babar A."/>
            <person name="Rosenke K."/>
        </authorList>
    </citation>
    <scope>NUCLEOTIDE SEQUENCE [LARGE SCALE GENOMIC DNA]</scope>
    <source>
        <strain evidence="14 15">IFM 0406</strain>
    </source>
</reference>
<evidence type="ECO:0000256" key="11">
    <source>
        <dbReference type="PIRSR" id="PIRSR038994-2"/>
    </source>
</evidence>
<dbReference type="InterPro" id="IPR006680">
    <property type="entry name" value="Amidohydro-rel"/>
</dbReference>
<dbReference type="PANTHER" id="PTHR11113">
    <property type="entry name" value="N-ACETYLGLUCOSAMINE-6-PHOSPHATE DEACETYLASE"/>
    <property type="match status" value="1"/>
</dbReference>
<evidence type="ECO:0000313" key="14">
    <source>
        <dbReference type="EMBL" id="KZM73506.1"/>
    </source>
</evidence>
<name>A0A164MMZ2_9NOCA</name>
<evidence type="ECO:0000256" key="4">
    <source>
        <dbReference type="ARBA" id="ARBA00022723"/>
    </source>
</evidence>
<keyword evidence="15" id="KW-1185">Reference proteome</keyword>
<evidence type="ECO:0000256" key="7">
    <source>
        <dbReference type="ARBA" id="ARBA00047647"/>
    </source>
</evidence>
<dbReference type="RefSeq" id="WP_067590986.1">
    <property type="nucleotide sequence ID" value="NZ_JABMCZ010000001.1"/>
</dbReference>
<dbReference type="Pfam" id="PF01979">
    <property type="entry name" value="Amidohydro_1"/>
    <property type="match status" value="1"/>
</dbReference>
<dbReference type="InterPro" id="IPR032466">
    <property type="entry name" value="Metal_Hydrolase"/>
</dbReference>
<feature type="binding site" evidence="11">
    <location>
        <position position="221"/>
    </location>
    <ligand>
        <name>substrate</name>
    </ligand>
</feature>
<comment type="similarity">
    <text evidence="1 9">Belongs to the metallo-dependent hydrolases superfamily. NagA family.</text>
</comment>
<feature type="binding site" evidence="11">
    <location>
        <position position="134"/>
    </location>
    <ligand>
        <name>substrate</name>
    </ligand>
</feature>
<evidence type="ECO:0000256" key="2">
    <source>
        <dbReference type="ARBA" id="ARBA00011899"/>
    </source>
</evidence>
<evidence type="ECO:0000256" key="1">
    <source>
        <dbReference type="ARBA" id="ARBA00010716"/>
    </source>
</evidence>
<dbReference type="Gene3D" id="3.20.20.140">
    <property type="entry name" value="Metal-dependent hydrolases"/>
    <property type="match status" value="1"/>
</dbReference>
<evidence type="ECO:0000256" key="3">
    <source>
        <dbReference type="ARBA" id="ARBA00018029"/>
    </source>
</evidence>
<evidence type="ECO:0000313" key="15">
    <source>
        <dbReference type="Proteomes" id="UP000076512"/>
    </source>
</evidence>
<dbReference type="InterPro" id="IPR011059">
    <property type="entry name" value="Metal-dep_hydrolase_composite"/>
</dbReference>
<dbReference type="SUPFAM" id="SSF51556">
    <property type="entry name" value="Metallo-dependent hydrolases"/>
    <property type="match status" value="1"/>
</dbReference>
<keyword evidence="4 12" id="KW-0479">Metal-binding</keyword>
<comment type="pathway">
    <text evidence="8">Amino-sugar metabolism; N-acetylneuraminate degradation; D-fructose 6-phosphate from N-acetylneuraminate: step 4/5.</text>
</comment>
<dbReference type="NCBIfam" id="TIGR00221">
    <property type="entry name" value="nagA"/>
    <property type="match status" value="1"/>
</dbReference>
<evidence type="ECO:0000256" key="8">
    <source>
        <dbReference type="ARBA" id="ARBA00060590"/>
    </source>
</evidence>
<dbReference type="FunFam" id="3.20.20.140:FF:000004">
    <property type="entry name" value="N-acetylglucosamine-6-phosphate deacetylase"/>
    <property type="match status" value="1"/>
</dbReference>
<feature type="binding site" evidence="12">
    <location>
        <position position="189"/>
    </location>
    <ligand>
        <name>Zn(2+)</name>
        <dbReference type="ChEBI" id="CHEBI:29105"/>
    </ligand>
</feature>
<keyword evidence="5 9" id="KW-0378">Hydrolase</keyword>
<dbReference type="AlphaFoldDB" id="A0A164MMZ2"/>
<dbReference type="OrthoDB" id="9776488at2"/>
<evidence type="ECO:0000256" key="10">
    <source>
        <dbReference type="PIRSR" id="PIRSR038994-1"/>
    </source>
</evidence>
<dbReference type="InterPro" id="IPR003764">
    <property type="entry name" value="GlcNAc_6-P_deAcase"/>
</dbReference>
<dbReference type="Gene3D" id="2.30.40.10">
    <property type="entry name" value="Urease, subunit C, domain 1"/>
    <property type="match status" value="1"/>
</dbReference>
<comment type="caution">
    <text evidence="14">The sequence shown here is derived from an EMBL/GenBank/DDBJ whole genome shotgun (WGS) entry which is preliminary data.</text>
</comment>